<dbReference type="Pfam" id="PF13822">
    <property type="entry name" value="ACC_epsilon"/>
    <property type="match status" value="1"/>
</dbReference>
<organism evidence="2">
    <name type="scientific">uncultured Nocardioidaceae bacterium</name>
    <dbReference type="NCBI Taxonomy" id="253824"/>
    <lineage>
        <taxon>Bacteria</taxon>
        <taxon>Bacillati</taxon>
        <taxon>Actinomycetota</taxon>
        <taxon>Actinomycetes</taxon>
        <taxon>Propionibacteriales</taxon>
        <taxon>Nocardioidaceae</taxon>
        <taxon>environmental samples</taxon>
    </lineage>
</organism>
<proteinExistence type="predicted"/>
<evidence type="ECO:0000313" key="2">
    <source>
        <dbReference type="EMBL" id="CAA9360109.1"/>
    </source>
</evidence>
<evidence type="ECO:0008006" key="3">
    <source>
        <dbReference type="Google" id="ProtNLM"/>
    </source>
</evidence>
<dbReference type="InterPro" id="IPR032716">
    <property type="entry name" value="ACC_epsilon"/>
</dbReference>
<sequence>MTGPGPAADAPDEGPLVVVSGEVTPEEVAALTAVVAALGAAQATAASEPTSAPVSQWAARSRQLRGGHTPGRGGWRASALPR</sequence>
<protein>
    <recommendedName>
        <fullName evidence="3">Acyl-CoA carboxylase epsilon subunit</fullName>
    </recommendedName>
</protein>
<dbReference type="EMBL" id="CADCUH010000168">
    <property type="protein sequence ID" value="CAA9360109.1"/>
    <property type="molecule type" value="Genomic_DNA"/>
</dbReference>
<reference evidence="2" key="1">
    <citation type="submission" date="2020-02" db="EMBL/GenBank/DDBJ databases">
        <authorList>
            <person name="Meier V. D."/>
        </authorList>
    </citation>
    <scope>NUCLEOTIDE SEQUENCE</scope>
    <source>
        <strain evidence="2">AVDCRST_MAG36</strain>
    </source>
</reference>
<name>A0A6J4MJQ1_9ACTN</name>
<accession>A0A6J4MJQ1</accession>
<dbReference type="GO" id="GO:0004658">
    <property type="term" value="F:propionyl-CoA carboxylase activity"/>
    <property type="evidence" value="ECO:0007669"/>
    <property type="project" value="InterPro"/>
</dbReference>
<evidence type="ECO:0000256" key="1">
    <source>
        <dbReference type="SAM" id="MobiDB-lite"/>
    </source>
</evidence>
<dbReference type="AlphaFoldDB" id="A0A6J4MJQ1"/>
<gene>
    <name evidence="2" type="ORF">AVDCRST_MAG36-2548</name>
</gene>
<feature type="region of interest" description="Disordered" evidence="1">
    <location>
        <begin position="43"/>
        <end position="82"/>
    </location>
</feature>
<dbReference type="GO" id="GO:0003989">
    <property type="term" value="F:acetyl-CoA carboxylase activity"/>
    <property type="evidence" value="ECO:0007669"/>
    <property type="project" value="InterPro"/>
</dbReference>